<keyword evidence="3" id="KW-1185">Reference proteome</keyword>
<dbReference type="AlphaFoldDB" id="A0AAV7I7X4"/>
<reference evidence="2 3" key="1">
    <citation type="journal article" date="2021" name="J. Hered.">
        <title>A chromosome-level genome assembly of the parasitoid wasp, Cotesia glomerata (Hymenoptera: Braconidae).</title>
        <authorList>
            <person name="Pinto B.J."/>
            <person name="Weis J.J."/>
            <person name="Gamble T."/>
            <person name="Ode P.J."/>
            <person name="Paul R."/>
            <person name="Zaspel J.M."/>
        </authorList>
    </citation>
    <scope>NUCLEOTIDE SEQUENCE [LARGE SCALE GENOMIC DNA]</scope>
    <source>
        <strain evidence="2">CgM1</strain>
    </source>
</reference>
<feature type="region of interest" description="Disordered" evidence="1">
    <location>
        <begin position="23"/>
        <end position="54"/>
    </location>
</feature>
<evidence type="ECO:0000313" key="2">
    <source>
        <dbReference type="EMBL" id="KAH0546211.1"/>
    </source>
</evidence>
<accession>A0AAV7I7X4</accession>
<sequence length="74" mass="8338">MEARIRNKSIKYKRLNDVCGPSWQPAGPTLANNTPPYADGRANEKGKKVPKIQRASVEPVPIREGKTQQIVFYE</sequence>
<dbReference type="Proteomes" id="UP000826195">
    <property type="component" value="Unassembled WGS sequence"/>
</dbReference>
<comment type="caution">
    <text evidence="2">The sequence shown here is derived from an EMBL/GenBank/DDBJ whole genome shotgun (WGS) entry which is preliminary data.</text>
</comment>
<organism evidence="2 3">
    <name type="scientific">Cotesia glomerata</name>
    <name type="common">Lepidopteran parasitic wasp</name>
    <name type="synonym">Apanteles glomeratus</name>
    <dbReference type="NCBI Taxonomy" id="32391"/>
    <lineage>
        <taxon>Eukaryota</taxon>
        <taxon>Metazoa</taxon>
        <taxon>Ecdysozoa</taxon>
        <taxon>Arthropoda</taxon>
        <taxon>Hexapoda</taxon>
        <taxon>Insecta</taxon>
        <taxon>Pterygota</taxon>
        <taxon>Neoptera</taxon>
        <taxon>Endopterygota</taxon>
        <taxon>Hymenoptera</taxon>
        <taxon>Apocrita</taxon>
        <taxon>Ichneumonoidea</taxon>
        <taxon>Braconidae</taxon>
        <taxon>Microgastrinae</taxon>
        <taxon>Cotesia</taxon>
    </lineage>
</organism>
<name>A0AAV7I7X4_COTGL</name>
<evidence type="ECO:0000256" key="1">
    <source>
        <dbReference type="SAM" id="MobiDB-lite"/>
    </source>
</evidence>
<dbReference type="EMBL" id="JAHXZJ010002237">
    <property type="protein sequence ID" value="KAH0546211.1"/>
    <property type="molecule type" value="Genomic_DNA"/>
</dbReference>
<evidence type="ECO:0000313" key="3">
    <source>
        <dbReference type="Proteomes" id="UP000826195"/>
    </source>
</evidence>
<gene>
    <name evidence="2" type="ORF">KQX54_007199</name>
</gene>
<proteinExistence type="predicted"/>
<protein>
    <submittedName>
        <fullName evidence="2">Uncharacterized protein</fullName>
    </submittedName>
</protein>